<dbReference type="Pfam" id="PF13889">
    <property type="entry name" value="Chromosome_seg"/>
    <property type="match status" value="1"/>
</dbReference>
<protein>
    <recommendedName>
        <fullName evidence="2">Atos-like conserved domain-containing protein</fullName>
    </recommendedName>
</protein>
<dbReference type="Pfam" id="PF13915">
    <property type="entry name" value="DUF4210"/>
    <property type="match status" value="1"/>
</dbReference>
<dbReference type="InParanoid" id="A0A0D1ZXI8"/>
<feature type="compositionally biased region" description="Basic and acidic residues" evidence="1">
    <location>
        <begin position="141"/>
        <end position="171"/>
    </location>
</feature>
<dbReference type="Proteomes" id="UP000053259">
    <property type="component" value="Unassembled WGS sequence"/>
</dbReference>
<dbReference type="InterPro" id="IPR025261">
    <property type="entry name" value="Atos-like_cons_dom"/>
</dbReference>
<dbReference type="SMART" id="SM01177">
    <property type="entry name" value="DUF4210"/>
    <property type="match status" value="1"/>
</dbReference>
<evidence type="ECO:0000259" key="2">
    <source>
        <dbReference type="SMART" id="SM01177"/>
    </source>
</evidence>
<dbReference type="RefSeq" id="XP_016208664.1">
    <property type="nucleotide sequence ID" value="XM_016363504.1"/>
</dbReference>
<feature type="region of interest" description="Disordered" evidence="1">
    <location>
        <begin position="426"/>
        <end position="490"/>
    </location>
</feature>
<feature type="domain" description="Atos-like conserved" evidence="2">
    <location>
        <begin position="340"/>
        <end position="413"/>
    </location>
</feature>
<organism evidence="3 4">
    <name type="scientific">Verruconis gallopava</name>
    <dbReference type="NCBI Taxonomy" id="253628"/>
    <lineage>
        <taxon>Eukaryota</taxon>
        <taxon>Fungi</taxon>
        <taxon>Dikarya</taxon>
        <taxon>Ascomycota</taxon>
        <taxon>Pezizomycotina</taxon>
        <taxon>Dothideomycetes</taxon>
        <taxon>Pleosporomycetidae</taxon>
        <taxon>Venturiales</taxon>
        <taxon>Sympoventuriaceae</taxon>
        <taxon>Verruconis</taxon>
    </lineage>
</organism>
<keyword evidence="4" id="KW-1185">Reference proteome</keyword>
<dbReference type="PANTHER" id="PTHR13199">
    <property type="entry name" value="GH03947P"/>
    <property type="match status" value="1"/>
</dbReference>
<evidence type="ECO:0000256" key="1">
    <source>
        <dbReference type="SAM" id="MobiDB-lite"/>
    </source>
</evidence>
<name>A0A0D1ZXI8_9PEZI</name>
<feature type="compositionally biased region" description="Polar residues" evidence="1">
    <location>
        <begin position="780"/>
        <end position="792"/>
    </location>
</feature>
<feature type="compositionally biased region" description="Polar residues" evidence="1">
    <location>
        <begin position="739"/>
        <end position="750"/>
    </location>
</feature>
<feature type="compositionally biased region" description="Polar residues" evidence="1">
    <location>
        <begin position="128"/>
        <end position="137"/>
    </location>
</feature>
<dbReference type="STRING" id="253628.A0A0D1ZXI8"/>
<evidence type="ECO:0000313" key="4">
    <source>
        <dbReference type="Proteomes" id="UP000053259"/>
    </source>
</evidence>
<feature type="region of interest" description="Disordered" evidence="1">
    <location>
        <begin position="310"/>
        <end position="338"/>
    </location>
</feature>
<dbReference type="EMBL" id="KN847597">
    <property type="protein sequence ID" value="KIV98794.1"/>
    <property type="molecule type" value="Genomic_DNA"/>
</dbReference>
<proteinExistence type="predicted"/>
<evidence type="ECO:0000313" key="3">
    <source>
        <dbReference type="EMBL" id="KIV98794.1"/>
    </source>
</evidence>
<feature type="compositionally biased region" description="Polar residues" evidence="1">
    <location>
        <begin position="718"/>
        <end position="729"/>
    </location>
</feature>
<reference evidence="3 4" key="1">
    <citation type="submission" date="2015-01" db="EMBL/GenBank/DDBJ databases">
        <title>The Genome Sequence of Ochroconis gallopava CBS43764.</title>
        <authorList>
            <consortium name="The Broad Institute Genomics Platform"/>
            <person name="Cuomo C."/>
            <person name="de Hoog S."/>
            <person name="Gorbushina A."/>
            <person name="Stielow B."/>
            <person name="Teixiera M."/>
            <person name="Abouelleil A."/>
            <person name="Chapman S.B."/>
            <person name="Priest M."/>
            <person name="Young S.K."/>
            <person name="Wortman J."/>
            <person name="Nusbaum C."/>
            <person name="Birren B."/>
        </authorList>
    </citation>
    <scope>NUCLEOTIDE SEQUENCE [LARGE SCALE GENOMIC DNA]</scope>
    <source>
        <strain evidence="3 4">CBS 43764</strain>
    </source>
</reference>
<sequence>MPIFHDIVERPPSQPRRPLAVDDDNHLSLFQMETSWTDRRDNHTSSSPRANVPAVERVVGVGPDGEGRPLNREELIERIKRGTSPTWPYKGGIARESKDRVLSPKDTSPQRYLPSTLLPAIELEESSRSGTGENVWSNKDAGMEIERPKSALHSGDFRDDKNVSRRAERESMPMSTSPVAPWHADFPTFLATRTPSERRAQAISYTSTTSSLSQFVLMPPTSPLVQSTYNSDLEDPPSNPMSQRRAHSPIRDNRRHTFSPRSLQAYGSAISGSSPPKPRPIIPTKRESMFPYQAHQPRRSITSLAQLSHSIPSSTPQTPLIRPRGLSNASESSPLHHAPMVGSYEESILRGRMSTIPSRPLNFVAQIGVLGKGKCKSSLRCPPHATVPFPAVFYSYGSGAGGRIMDNQPSPYVGLIDIENNISLSKSARDESRRRKRYASPAPSSDRDEPGPRQQAGSESTNLTRRLKREKLRKRSQSPKAPPGGSYRIPQQGQLQIIIKNPNKTAVKLFLVPYDLSDMEPGQKTFIRQRSYSAGPIIDMPLSARSNLGTDRPEAALSNADDPRDRPVLRYLIHLHICCTAKGRYYLYKSIRVVFANRVPDGKEKLRNEIQLPEPKYSVYKPSRDSIPGHQHSASCALGSAKVTADDRTTQRGSTSMGVSQNTYLDATNVLDWSLPKHNQYVKPIPFILHHLETVPSRPVSRDTSSVESNAFAKHTLSESPTNMTSDLSKSMMGDSLGEFTTSSGRNDPNTAWAERRPNPFLTESSSRNGDAQFCLGRSASPNSHDSTNKQSEGLLARQLRSLSVERA</sequence>
<dbReference type="GeneID" id="27317419"/>
<feature type="region of interest" description="Disordered" evidence="1">
    <location>
        <begin position="229"/>
        <end position="283"/>
    </location>
</feature>
<dbReference type="OrthoDB" id="8625101at2759"/>
<dbReference type="PANTHER" id="PTHR13199:SF11">
    <property type="entry name" value="PROTEIN ATOSSA"/>
    <property type="match status" value="1"/>
</dbReference>
<dbReference type="HOGENOM" id="CLU_010290_0_0_1"/>
<feature type="region of interest" description="Disordered" evidence="1">
    <location>
        <begin position="698"/>
        <end position="808"/>
    </location>
</feature>
<dbReference type="AlphaFoldDB" id="A0A0D1ZXI8"/>
<dbReference type="VEuPathDB" id="FungiDB:PV09_09446"/>
<feature type="region of interest" description="Disordered" evidence="1">
    <location>
        <begin position="124"/>
        <end position="179"/>
    </location>
</feature>
<feature type="compositionally biased region" description="Basic residues" evidence="1">
    <location>
        <begin position="244"/>
        <end position="258"/>
    </location>
</feature>
<feature type="region of interest" description="Disordered" evidence="1">
    <location>
        <begin position="1"/>
        <end position="23"/>
    </location>
</feature>
<dbReference type="InterPro" id="IPR051506">
    <property type="entry name" value="ATOS_Transcription_Regulators"/>
</dbReference>
<accession>A0A0D1ZXI8</accession>
<gene>
    <name evidence="3" type="ORF">PV09_09446</name>
</gene>
<feature type="compositionally biased region" description="Basic residues" evidence="1">
    <location>
        <begin position="465"/>
        <end position="477"/>
    </location>
</feature>
<dbReference type="InterPro" id="IPR033473">
    <property type="entry name" value="Atos-like_C"/>
</dbReference>